<feature type="chain" id="PRO_5025663109" evidence="1">
    <location>
        <begin position="17"/>
        <end position="245"/>
    </location>
</feature>
<name>A0A6A6IWV5_9PLEO</name>
<evidence type="ECO:0000256" key="1">
    <source>
        <dbReference type="SAM" id="SignalP"/>
    </source>
</evidence>
<feature type="signal peptide" evidence="1">
    <location>
        <begin position="1"/>
        <end position="16"/>
    </location>
</feature>
<dbReference type="GeneID" id="54584134"/>
<dbReference type="EMBL" id="ML987190">
    <property type="protein sequence ID" value="KAF2254874.1"/>
    <property type="molecule type" value="Genomic_DNA"/>
</dbReference>
<dbReference type="RefSeq" id="XP_033689878.1">
    <property type="nucleotide sequence ID" value="XM_033830804.1"/>
</dbReference>
<organism evidence="2 3">
    <name type="scientific">Trematosphaeria pertusa</name>
    <dbReference type="NCBI Taxonomy" id="390896"/>
    <lineage>
        <taxon>Eukaryota</taxon>
        <taxon>Fungi</taxon>
        <taxon>Dikarya</taxon>
        <taxon>Ascomycota</taxon>
        <taxon>Pezizomycotina</taxon>
        <taxon>Dothideomycetes</taxon>
        <taxon>Pleosporomycetidae</taxon>
        <taxon>Pleosporales</taxon>
        <taxon>Massarineae</taxon>
        <taxon>Trematosphaeriaceae</taxon>
        <taxon>Trematosphaeria</taxon>
    </lineage>
</organism>
<keyword evidence="3" id="KW-1185">Reference proteome</keyword>
<keyword evidence="1" id="KW-0732">Signal</keyword>
<dbReference type="Proteomes" id="UP000800094">
    <property type="component" value="Unassembled WGS sequence"/>
</dbReference>
<reference evidence="2" key="1">
    <citation type="journal article" date="2020" name="Stud. Mycol.">
        <title>101 Dothideomycetes genomes: a test case for predicting lifestyles and emergence of pathogens.</title>
        <authorList>
            <person name="Haridas S."/>
            <person name="Albert R."/>
            <person name="Binder M."/>
            <person name="Bloem J."/>
            <person name="Labutti K."/>
            <person name="Salamov A."/>
            <person name="Andreopoulos B."/>
            <person name="Baker S."/>
            <person name="Barry K."/>
            <person name="Bills G."/>
            <person name="Bluhm B."/>
            <person name="Cannon C."/>
            <person name="Castanera R."/>
            <person name="Culley D."/>
            <person name="Daum C."/>
            <person name="Ezra D."/>
            <person name="Gonzalez J."/>
            <person name="Henrissat B."/>
            <person name="Kuo A."/>
            <person name="Liang C."/>
            <person name="Lipzen A."/>
            <person name="Lutzoni F."/>
            <person name="Magnuson J."/>
            <person name="Mondo S."/>
            <person name="Nolan M."/>
            <person name="Ohm R."/>
            <person name="Pangilinan J."/>
            <person name="Park H.-J."/>
            <person name="Ramirez L."/>
            <person name="Alfaro M."/>
            <person name="Sun H."/>
            <person name="Tritt A."/>
            <person name="Yoshinaga Y."/>
            <person name="Zwiers L.-H."/>
            <person name="Turgeon B."/>
            <person name="Goodwin S."/>
            <person name="Spatafora J."/>
            <person name="Crous P."/>
            <person name="Grigoriev I."/>
        </authorList>
    </citation>
    <scope>NUCLEOTIDE SEQUENCE</scope>
    <source>
        <strain evidence="2">CBS 122368</strain>
    </source>
</reference>
<dbReference type="AlphaFoldDB" id="A0A6A6IWV5"/>
<sequence length="245" mass="26399">MKSFLLLPLLGALALAQTPTDETKCQCPQVKCDASDAVTHANHCVQTLCQCLNNRETLCKEHCPDYVPTYLPCPAKPTSTPTPKPTDPSCVCEEVMCLQMWPDSCYCQNAAKQKCYEKCGGAPPTLQVCPPLSSSKFITRTVLPTKLPPTPTPTKKPWPTHAPCGGGRPNLYQCDEGYICIKDPYKPGCGPECDGLGICVEDKMCGGFAGFGCPQDGQVCVDDYRDDCDPKNGGADCGGLCVWPH</sequence>
<dbReference type="OrthoDB" id="3799394at2759"/>
<accession>A0A6A6IWV5</accession>
<evidence type="ECO:0000313" key="3">
    <source>
        <dbReference type="Proteomes" id="UP000800094"/>
    </source>
</evidence>
<evidence type="ECO:0000313" key="2">
    <source>
        <dbReference type="EMBL" id="KAF2254874.1"/>
    </source>
</evidence>
<protein>
    <submittedName>
        <fullName evidence="2">Uncharacterized protein</fullName>
    </submittedName>
</protein>
<proteinExistence type="predicted"/>
<gene>
    <name evidence="2" type="ORF">BU26DRAFT_527802</name>
</gene>